<keyword evidence="1" id="KW-0472">Membrane</keyword>
<reference evidence="2 3" key="1">
    <citation type="journal article" date="2014" name="Genome Announc.">
        <title>Genome Sequence of a Presumptive Mannheimia haemolytica Strain with an A1/A6-Cross-Reactive Serotype from a White-Tailed Deer (Odocoileus virginianus).</title>
        <authorList>
            <person name="Lawrence P.K."/>
            <person name="Bey R.F."/>
            <person name="Wiener B."/>
            <person name="Kittichotirat W."/>
            <person name="Bumgarner R.E."/>
        </authorList>
    </citation>
    <scope>NUCLEOTIDE SEQUENCE [LARGE SCALE GENOMIC DNA]</scope>
    <source>
        <strain evidence="2 3">PKL10</strain>
    </source>
</reference>
<protein>
    <recommendedName>
        <fullName evidence="4">DUF5374 domain-containing protein</fullName>
    </recommendedName>
</protein>
<dbReference type="Proteomes" id="UP000054123">
    <property type="component" value="Unassembled WGS sequence"/>
</dbReference>
<evidence type="ECO:0000313" key="3">
    <source>
        <dbReference type="Proteomes" id="UP000054123"/>
    </source>
</evidence>
<evidence type="ECO:0000313" key="2">
    <source>
        <dbReference type="EMBL" id="EXI62287.1"/>
    </source>
</evidence>
<sequence>MNKYKAETTVSLLVAVSLFAVIVLVFSRWQSVQNRQLSKQFQQQQAVQILENQIALKLARLECESSLTQNSVYYQIRCSSNQHSISFPLGKIELNND</sequence>
<evidence type="ECO:0000256" key="1">
    <source>
        <dbReference type="SAM" id="Phobius"/>
    </source>
</evidence>
<dbReference type="OrthoDB" id="5690594at2"/>
<evidence type="ECO:0008006" key="4">
    <source>
        <dbReference type="Google" id="ProtNLM"/>
    </source>
</evidence>
<proteinExistence type="predicted"/>
<feature type="transmembrane region" description="Helical" evidence="1">
    <location>
        <begin position="12"/>
        <end position="29"/>
    </location>
</feature>
<dbReference type="EMBL" id="JANJ01000004">
    <property type="protein sequence ID" value="EXI62287.1"/>
    <property type="molecule type" value="Genomic_DNA"/>
</dbReference>
<comment type="caution">
    <text evidence="2">The sequence shown here is derived from an EMBL/GenBank/DDBJ whole genome shotgun (WGS) entry which is preliminary data.</text>
</comment>
<gene>
    <name evidence="2" type="ORF">AK33_06115</name>
</gene>
<keyword evidence="3" id="KW-1185">Reference proteome</keyword>
<dbReference type="Pfam" id="PF17344">
    <property type="entry name" value="DUF5374"/>
    <property type="match status" value="1"/>
</dbReference>
<keyword evidence="1" id="KW-1133">Transmembrane helix</keyword>
<keyword evidence="1" id="KW-0812">Transmembrane</keyword>
<dbReference type="InterPro" id="IPR020511">
    <property type="entry name" value="Uncharacterised_HI0941"/>
</dbReference>
<dbReference type="AlphaFoldDB" id="A0A011NCI1"/>
<name>A0A011NCI1_9PAST</name>
<accession>A0A011NCI1</accession>
<dbReference type="RefSeq" id="WP_042802716.1">
    <property type="nucleotide sequence ID" value="NZ_AVSP01000009.1"/>
</dbReference>
<dbReference type="PATRIC" id="fig|1450449.3.peg.1192"/>
<organism evidence="2 3">
    <name type="scientific">Mannheimia granulomatis</name>
    <dbReference type="NCBI Taxonomy" id="85402"/>
    <lineage>
        <taxon>Bacteria</taxon>
        <taxon>Pseudomonadati</taxon>
        <taxon>Pseudomonadota</taxon>
        <taxon>Gammaproteobacteria</taxon>
        <taxon>Pasteurellales</taxon>
        <taxon>Pasteurellaceae</taxon>
        <taxon>Mannheimia</taxon>
    </lineage>
</organism>